<keyword evidence="1" id="KW-0813">Transport</keyword>
<dbReference type="PROSITE" id="PS50893">
    <property type="entry name" value="ABC_TRANSPORTER_2"/>
    <property type="match status" value="1"/>
</dbReference>
<keyword evidence="2" id="KW-0547">Nucleotide-binding</keyword>
<dbReference type="EMBL" id="DNZF01000087">
    <property type="protein sequence ID" value="HBK53096.1"/>
    <property type="molecule type" value="Genomic_DNA"/>
</dbReference>
<dbReference type="Pfam" id="PF00005">
    <property type="entry name" value="ABC_tran"/>
    <property type="match status" value="1"/>
</dbReference>
<dbReference type="Proteomes" id="UP000263273">
    <property type="component" value="Unassembled WGS sequence"/>
</dbReference>
<dbReference type="InterPro" id="IPR027417">
    <property type="entry name" value="P-loop_NTPase"/>
</dbReference>
<feature type="domain" description="ABC transporter" evidence="4">
    <location>
        <begin position="2"/>
        <end position="240"/>
    </location>
</feature>
<dbReference type="InterPro" id="IPR017911">
    <property type="entry name" value="MacB-like_ATP-bd"/>
</dbReference>
<reference evidence="5 6" key="1">
    <citation type="journal article" date="2018" name="Nat. Biotechnol.">
        <title>A standardized bacterial taxonomy based on genome phylogeny substantially revises the tree of life.</title>
        <authorList>
            <person name="Parks D.H."/>
            <person name="Chuvochina M."/>
            <person name="Waite D.W."/>
            <person name="Rinke C."/>
            <person name="Skarshewski A."/>
            <person name="Chaumeil P.A."/>
            <person name="Hugenholtz P."/>
        </authorList>
    </citation>
    <scope>NUCLEOTIDE SEQUENCE [LARGE SCALE GENOMIC DNA]</scope>
    <source>
        <strain evidence="5">UBA10948</strain>
    </source>
</reference>
<dbReference type="CDD" id="cd03255">
    <property type="entry name" value="ABC_MJ0796_LolCDE_FtsE"/>
    <property type="match status" value="1"/>
</dbReference>
<dbReference type="SMART" id="SM00382">
    <property type="entry name" value="AAA"/>
    <property type="match status" value="1"/>
</dbReference>
<name>A0A354YWK8_9FIRM</name>
<sequence length="244" mass="26880">MIKINNLSKTYSTGAFTVPALKGITLDIAPGEFVAITGASGSGKSTMMNLLGLLDRPSEGSYLLDGMDVSNLNDDDYARLRNRKIGFVFQAFNLLPRLTALKNVELSMLYAGTKHEERRKRALEVLTLLGLEDRLHHFPNELSGGQNQRVAIARALINNPAIILADEPTGALDSQTGLEIMSIFQELNRQGTTIVLVTHELNIARHSRRILRMADGLIINDEEIARPLDAHNEIQALREKGGRA</sequence>
<comment type="caution">
    <text evidence="5">The sequence shown here is derived from an EMBL/GenBank/DDBJ whole genome shotgun (WGS) entry which is preliminary data.</text>
</comment>
<dbReference type="GO" id="GO:0022857">
    <property type="term" value="F:transmembrane transporter activity"/>
    <property type="evidence" value="ECO:0007669"/>
    <property type="project" value="UniProtKB-ARBA"/>
</dbReference>
<dbReference type="STRING" id="378794.GCA_001570625_00454"/>
<dbReference type="PANTHER" id="PTHR24220:SF683">
    <property type="entry name" value="ABC TRANSPORTER ATP-BINDING PROTEIN"/>
    <property type="match status" value="1"/>
</dbReference>
<evidence type="ECO:0000256" key="2">
    <source>
        <dbReference type="ARBA" id="ARBA00022741"/>
    </source>
</evidence>
<dbReference type="GO" id="GO:0005524">
    <property type="term" value="F:ATP binding"/>
    <property type="evidence" value="ECO:0007669"/>
    <property type="project" value="UniProtKB-KW"/>
</dbReference>
<dbReference type="RefSeq" id="WP_011641830.1">
    <property type="nucleotide sequence ID" value="NZ_DCDX01000025.1"/>
</dbReference>
<dbReference type="AlphaFoldDB" id="A0A354YWK8"/>
<keyword evidence="3 5" id="KW-0067">ATP-binding</keyword>
<evidence type="ECO:0000313" key="5">
    <source>
        <dbReference type="EMBL" id="HBK53096.1"/>
    </source>
</evidence>
<evidence type="ECO:0000256" key="3">
    <source>
        <dbReference type="ARBA" id="ARBA00022840"/>
    </source>
</evidence>
<evidence type="ECO:0000313" key="6">
    <source>
        <dbReference type="Proteomes" id="UP000263273"/>
    </source>
</evidence>
<dbReference type="InterPro" id="IPR003439">
    <property type="entry name" value="ABC_transporter-like_ATP-bd"/>
</dbReference>
<organism evidence="5 6">
    <name type="scientific">Syntrophomonas wolfei</name>
    <dbReference type="NCBI Taxonomy" id="863"/>
    <lineage>
        <taxon>Bacteria</taxon>
        <taxon>Bacillati</taxon>
        <taxon>Bacillota</taxon>
        <taxon>Clostridia</taxon>
        <taxon>Eubacteriales</taxon>
        <taxon>Syntrophomonadaceae</taxon>
        <taxon>Syntrophomonas</taxon>
    </lineage>
</organism>
<dbReference type="GO" id="GO:0005886">
    <property type="term" value="C:plasma membrane"/>
    <property type="evidence" value="ECO:0007669"/>
    <property type="project" value="TreeGrafter"/>
</dbReference>
<dbReference type="InterPro" id="IPR003593">
    <property type="entry name" value="AAA+_ATPase"/>
</dbReference>
<accession>A0A354YWK8</accession>
<gene>
    <name evidence="5" type="ORF">DDZ44_04060</name>
</gene>
<protein>
    <submittedName>
        <fullName evidence="5">ABC transporter ATP-binding protein</fullName>
    </submittedName>
</protein>
<dbReference type="GO" id="GO:0098796">
    <property type="term" value="C:membrane protein complex"/>
    <property type="evidence" value="ECO:0007669"/>
    <property type="project" value="UniProtKB-ARBA"/>
</dbReference>
<proteinExistence type="predicted"/>
<dbReference type="Gene3D" id="3.40.50.300">
    <property type="entry name" value="P-loop containing nucleotide triphosphate hydrolases"/>
    <property type="match status" value="1"/>
</dbReference>
<dbReference type="SUPFAM" id="SSF52540">
    <property type="entry name" value="P-loop containing nucleoside triphosphate hydrolases"/>
    <property type="match status" value="1"/>
</dbReference>
<dbReference type="InterPro" id="IPR015854">
    <property type="entry name" value="ABC_transpr_LolD-like"/>
</dbReference>
<dbReference type="FunFam" id="3.40.50.300:FF:000032">
    <property type="entry name" value="Export ABC transporter ATP-binding protein"/>
    <property type="match status" value="1"/>
</dbReference>
<dbReference type="PANTHER" id="PTHR24220">
    <property type="entry name" value="IMPORT ATP-BINDING PROTEIN"/>
    <property type="match status" value="1"/>
</dbReference>
<dbReference type="GO" id="GO:0016887">
    <property type="term" value="F:ATP hydrolysis activity"/>
    <property type="evidence" value="ECO:0007669"/>
    <property type="project" value="InterPro"/>
</dbReference>
<dbReference type="OMA" id="LPWLTCF"/>
<evidence type="ECO:0000259" key="4">
    <source>
        <dbReference type="PROSITE" id="PS50893"/>
    </source>
</evidence>
<evidence type="ECO:0000256" key="1">
    <source>
        <dbReference type="ARBA" id="ARBA00022448"/>
    </source>
</evidence>